<organism evidence="1 2">
    <name type="scientific">Chromobacterium sinusclupearum</name>
    <dbReference type="NCBI Taxonomy" id="2077146"/>
    <lineage>
        <taxon>Bacteria</taxon>
        <taxon>Pseudomonadati</taxon>
        <taxon>Pseudomonadota</taxon>
        <taxon>Betaproteobacteria</taxon>
        <taxon>Neisseriales</taxon>
        <taxon>Chromobacteriaceae</taxon>
        <taxon>Chromobacterium</taxon>
    </lineage>
</organism>
<gene>
    <name evidence="1" type="ORF">C2134_05530</name>
</gene>
<dbReference type="Proteomes" id="UP000236416">
    <property type="component" value="Unassembled WGS sequence"/>
</dbReference>
<reference evidence="1 2" key="1">
    <citation type="submission" date="2018-01" db="EMBL/GenBank/DDBJ databases">
        <title>Genomic Sequence of Chromobacterium MWU13-2610 from wild cranberry bogs within the Cape Cod National Seashore.</title>
        <authorList>
            <person name="O'Hara-Hanley K."/>
            <person name="Soby S."/>
            <person name="Harrison A."/>
        </authorList>
    </citation>
    <scope>NUCLEOTIDE SEQUENCE [LARGE SCALE GENOMIC DNA]</scope>
    <source>
        <strain evidence="1 2">MWU13-2610</strain>
    </source>
</reference>
<evidence type="ECO:0008006" key="3">
    <source>
        <dbReference type="Google" id="ProtNLM"/>
    </source>
</evidence>
<protein>
    <recommendedName>
        <fullName evidence="3">Pullulanase</fullName>
    </recommendedName>
</protein>
<evidence type="ECO:0000313" key="2">
    <source>
        <dbReference type="Proteomes" id="UP000236416"/>
    </source>
</evidence>
<proteinExistence type="predicted"/>
<accession>A0A2K4MR32</accession>
<dbReference type="AlphaFoldDB" id="A0A2K4MR32"/>
<sequence>MAKQFCETCGKQTEHREWIQQKPSKYGASRKEKLKAFLDGFFSGWGGGGAAAIDLVDRYVICQACGRKTLQNYGDQFQ</sequence>
<dbReference type="RefSeq" id="WP_103318204.1">
    <property type="nucleotide sequence ID" value="NZ_PPTF01000019.1"/>
</dbReference>
<keyword evidence="2" id="KW-1185">Reference proteome</keyword>
<comment type="caution">
    <text evidence="1">The sequence shown here is derived from an EMBL/GenBank/DDBJ whole genome shotgun (WGS) entry which is preliminary data.</text>
</comment>
<evidence type="ECO:0000313" key="1">
    <source>
        <dbReference type="EMBL" id="POA99550.1"/>
    </source>
</evidence>
<name>A0A2K4MR32_9NEIS</name>
<dbReference type="EMBL" id="PPTF01000019">
    <property type="protein sequence ID" value="POA99550.1"/>
    <property type="molecule type" value="Genomic_DNA"/>
</dbReference>